<dbReference type="PANTHER" id="PTHR43736:SF1">
    <property type="entry name" value="DIHYDRONEOPTERIN TRIPHOSPHATE DIPHOSPHATASE"/>
    <property type="match status" value="1"/>
</dbReference>
<protein>
    <submittedName>
        <fullName evidence="3">NUDIX domain-containing protein</fullName>
    </submittedName>
</protein>
<keyword evidence="4" id="KW-1185">Reference proteome</keyword>
<dbReference type="Gene3D" id="3.90.79.10">
    <property type="entry name" value="Nucleoside Triphosphate Pyrophosphohydrolase"/>
    <property type="match status" value="1"/>
</dbReference>
<gene>
    <name evidence="3" type="ORF">P6P90_16260</name>
</gene>
<dbReference type="Pfam" id="PF00293">
    <property type="entry name" value="NUDIX"/>
    <property type="match status" value="1"/>
</dbReference>
<dbReference type="PANTHER" id="PTHR43736">
    <property type="entry name" value="ADP-RIBOSE PYROPHOSPHATASE"/>
    <property type="match status" value="1"/>
</dbReference>
<proteinExistence type="inferred from homology"/>
<feature type="domain" description="Nudix hydrolase" evidence="2">
    <location>
        <begin position="12"/>
        <end position="100"/>
    </location>
</feature>
<dbReference type="SUPFAM" id="SSF55811">
    <property type="entry name" value="Nudix"/>
    <property type="match status" value="1"/>
</dbReference>
<comment type="caution">
    <text evidence="3">The sequence shown here is derived from an EMBL/GenBank/DDBJ whole genome shotgun (WGS) entry which is preliminary data.</text>
</comment>
<reference evidence="3 4" key="1">
    <citation type="submission" date="2023-04" db="EMBL/GenBank/DDBJ databases">
        <title>Ectobacillus antri isolated from activated sludge.</title>
        <authorList>
            <person name="Yan P."/>
            <person name="Liu X."/>
        </authorList>
    </citation>
    <scope>NUCLEOTIDE SEQUENCE [LARGE SCALE GENOMIC DNA]</scope>
    <source>
        <strain evidence="3 4">C18H</strain>
    </source>
</reference>
<evidence type="ECO:0000256" key="1">
    <source>
        <dbReference type="ARBA" id="ARBA00005582"/>
    </source>
</evidence>
<evidence type="ECO:0000313" key="3">
    <source>
        <dbReference type="EMBL" id="MDG5755455.1"/>
    </source>
</evidence>
<sequence>MELSYKNFSSCLEDEKMVVIHKNGGPYIHRYDLSGGSLEEYKSLSDAVKREFLEETGLEIEIVKKLGVVDFMLSSDWRDSTQVHHICVYFLVKKVGGHLTSPN</sequence>
<evidence type="ECO:0000259" key="2">
    <source>
        <dbReference type="Pfam" id="PF00293"/>
    </source>
</evidence>
<evidence type="ECO:0000313" key="4">
    <source>
        <dbReference type="Proteomes" id="UP001218246"/>
    </source>
</evidence>
<dbReference type="RefSeq" id="WP_278018662.1">
    <property type="nucleotide sequence ID" value="NZ_JARRRY010000029.1"/>
</dbReference>
<comment type="similarity">
    <text evidence="1">Belongs to the Nudix hydrolase family.</text>
</comment>
<dbReference type="InterPro" id="IPR015797">
    <property type="entry name" value="NUDIX_hydrolase-like_dom_sf"/>
</dbReference>
<name>A0ABT6H8Q4_9BACI</name>
<dbReference type="Proteomes" id="UP001218246">
    <property type="component" value="Unassembled WGS sequence"/>
</dbReference>
<organism evidence="3 4">
    <name type="scientific">Ectobacillus antri</name>
    <dbReference type="NCBI Taxonomy" id="2486280"/>
    <lineage>
        <taxon>Bacteria</taxon>
        <taxon>Bacillati</taxon>
        <taxon>Bacillota</taxon>
        <taxon>Bacilli</taxon>
        <taxon>Bacillales</taxon>
        <taxon>Bacillaceae</taxon>
        <taxon>Ectobacillus</taxon>
    </lineage>
</organism>
<dbReference type="EMBL" id="JARULN010000029">
    <property type="protein sequence ID" value="MDG5755455.1"/>
    <property type="molecule type" value="Genomic_DNA"/>
</dbReference>
<accession>A0ABT6H8Q4</accession>
<dbReference type="InterPro" id="IPR000086">
    <property type="entry name" value="NUDIX_hydrolase_dom"/>
</dbReference>